<dbReference type="InterPro" id="IPR024516">
    <property type="entry name" value="Mce_C"/>
</dbReference>
<dbReference type="AlphaFoldDB" id="A0A1H6D817"/>
<dbReference type="InterPro" id="IPR003399">
    <property type="entry name" value="Mce/MlaD"/>
</dbReference>
<name>A0A1H6D817_9ACTN</name>
<evidence type="ECO:0000313" key="3">
    <source>
        <dbReference type="EMBL" id="SEG81440.1"/>
    </source>
</evidence>
<dbReference type="InterPro" id="IPR005693">
    <property type="entry name" value="Mce"/>
</dbReference>
<reference evidence="4" key="1">
    <citation type="submission" date="2016-10" db="EMBL/GenBank/DDBJ databases">
        <authorList>
            <person name="Varghese N."/>
            <person name="Submissions S."/>
        </authorList>
    </citation>
    <scope>NUCLEOTIDE SEQUENCE [LARGE SCALE GENOMIC DNA]</scope>
    <source>
        <strain evidence="4">DSM 43163</strain>
    </source>
</reference>
<keyword evidence="4" id="KW-1185">Reference proteome</keyword>
<dbReference type="RefSeq" id="WP_103941360.1">
    <property type="nucleotide sequence ID" value="NZ_FNVO01000014.1"/>
</dbReference>
<dbReference type="InterPro" id="IPR052336">
    <property type="entry name" value="MlaD_Phospholipid_Transporter"/>
</dbReference>
<feature type="domain" description="Mce/MlaD" evidence="1">
    <location>
        <begin position="31"/>
        <end position="105"/>
    </location>
</feature>
<dbReference type="Proteomes" id="UP000236723">
    <property type="component" value="Unassembled WGS sequence"/>
</dbReference>
<feature type="domain" description="Mammalian cell entry C-terminal" evidence="2">
    <location>
        <begin position="113"/>
        <end position="287"/>
    </location>
</feature>
<organism evidence="3 4">
    <name type="scientific">Thermomonospora echinospora</name>
    <dbReference type="NCBI Taxonomy" id="1992"/>
    <lineage>
        <taxon>Bacteria</taxon>
        <taxon>Bacillati</taxon>
        <taxon>Actinomycetota</taxon>
        <taxon>Actinomycetes</taxon>
        <taxon>Streptosporangiales</taxon>
        <taxon>Thermomonosporaceae</taxon>
        <taxon>Thermomonospora</taxon>
    </lineage>
</organism>
<protein>
    <submittedName>
        <fullName evidence="3">Virulence factor Mce family protein</fullName>
    </submittedName>
</protein>
<evidence type="ECO:0000313" key="4">
    <source>
        <dbReference type="Proteomes" id="UP000236723"/>
    </source>
</evidence>
<sequence>MRPRRVITAAVLAVGLALSATGCSVLGASGGYRIVVYFAKSPSLYEKSRVKVMGADVGDVEDVRVENHRVRVELLIDEHVPVPADVRATIAAESAIGERSVILYPPWKPGMARAAPDTVVPVERTEPPVEIDEVLGSFTTLAESLDPARVRGLVRTGARLLDGRGESLNDALTTTADLADGLAAQDREIVAAATGLRDLATSLNRHDAGLRRLIDAFSTTSAQLADERTRLKNLLVGLETLIRKGQVVITAYRETLPRTVSQASSLVMTLKANSASMAQAMVGLARFGDLVTNSYDPETHTITARVQLNATLRIWLQPLFDQMGWGRVPCLDQPVPGCPTTIERKARR</sequence>
<dbReference type="PANTHER" id="PTHR33371">
    <property type="entry name" value="INTERMEMBRANE PHOSPHOLIPID TRANSPORT SYSTEM BINDING PROTEIN MLAD-RELATED"/>
    <property type="match status" value="1"/>
</dbReference>
<dbReference type="Pfam" id="PF02470">
    <property type="entry name" value="MlaD"/>
    <property type="match status" value="1"/>
</dbReference>
<dbReference type="PROSITE" id="PS51257">
    <property type="entry name" value="PROKAR_LIPOPROTEIN"/>
    <property type="match status" value="1"/>
</dbReference>
<dbReference type="Pfam" id="PF11887">
    <property type="entry name" value="Mce4_CUP1"/>
    <property type="match status" value="1"/>
</dbReference>
<dbReference type="PANTHER" id="PTHR33371:SF4">
    <property type="entry name" value="INTERMEMBRANE PHOSPHOLIPID TRANSPORT SYSTEM BINDING PROTEIN MLAD"/>
    <property type="match status" value="1"/>
</dbReference>
<accession>A0A1H6D817</accession>
<proteinExistence type="predicted"/>
<dbReference type="NCBIfam" id="TIGR00996">
    <property type="entry name" value="Mtu_fam_mce"/>
    <property type="match status" value="1"/>
</dbReference>
<dbReference type="EMBL" id="FNVO01000014">
    <property type="protein sequence ID" value="SEG81440.1"/>
    <property type="molecule type" value="Genomic_DNA"/>
</dbReference>
<dbReference type="GO" id="GO:0005576">
    <property type="term" value="C:extracellular region"/>
    <property type="evidence" value="ECO:0007669"/>
    <property type="project" value="TreeGrafter"/>
</dbReference>
<evidence type="ECO:0000259" key="1">
    <source>
        <dbReference type="Pfam" id="PF02470"/>
    </source>
</evidence>
<gene>
    <name evidence="3" type="ORF">SAMN04489712_11457</name>
</gene>
<dbReference type="OrthoDB" id="3511513at2"/>
<evidence type="ECO:0000259" key="2">
    <source>
        <dbReference type="Pfam" id="PF11887"/>
    </source>
</evidence>